<dbReference type="Proteomes" id="UP000660862">
    <property type="component" value="Unassembled WGS sequence"/>
</dbReference>
<evidence type="ECO:0000313" key="1">
    <source>
        <dbReference type="EMBL" id="GGG99515.1"/>
    </source>
</evidence>
<dbReference type="AlphaFoldDB" id="A0A917HZ41"/>
<comment type="caution">
    <text evidence="1">The sequence shown here is derived from an EMBL/GenBank/DDBJ whole genome shotgun (WGS) entry which is preliminary data.</text>
</comment>
<evidence type="ECO:0000313" key="2">
    <source>
        <dbReference type="Proteomes" id="UP000660862"/>
    </source>
</evidence>
<sequence length="86" mass="9637">MLHTGAGPDFPYLSALDEERKESKRQNLTTDRDGFEIGYSLVRIFPVCPSARLRFVAEGLPNTGRRIVEAVSNKSRTALEQCLVLK</sequence>
<dbReference type="EMBL" id="BMER01000005">
    <property type="protein sequence ID" value="GGG99515.1"/>
    <property type="molecule type" value="Genomic_DNA"/>
</dbReference>
<protein>
    <submittedName>
        <fullName evidence="1">Uncharacterized protein</fullName>
    </submittedName>
</protein>
<dbReference type="RefSeq" id="WP_188507791.1">
    <property type="nucleotide sequence ID" value="NZ_BMER01000005.1"/>
</dbReference>
<proteinExistence type="predicted"/>
<organism evidence="1 2">
    <name type="scientific">Parapedobacter pyrenivorans</name>
    <dbReference type="NCBI Taxonomy" id="1305674"/>
    <lineage>
        <taxon>Bacteria</taxon>
        <taxon>Pseudomonadati</taxon>
        <taxon>Bacteroidota</taxon>
        <taxon>Sphingobacteriia</taxon>
        <taxon>Sphingobacteriales</taxon>
        <taxon>Sphingobacteriaceae</taxon>
        <taxon>Parapedobacter</taxon>
    </lineage>
</organism>
<name>A0A917HZ41_9SPHI</name>
<reference evidence="1" key="2">
    <citation type="submission" date="2020-09" db="EMBL/GenBank/DDBJ databases">
        <authorList>
            <person name="Sun Q."/>
            <person name="Zhou Y."/>
        </authorList>
    </citation>
    <scope>NUCLEOTIDE SEQUENCE</scope>
    <source>
        <strain evidence="1">CGMCC 1.12195</strain>
    </source>
</reference>
<reference evidence="1" key="1">
    <citation type="journal article" date="2014" name="Int. J. Syst. Evol. Microbiol.">
        <title>Complete genome sequence of Corynebacterium casei LMG S-19264T (=DSM 44701T), isolated from a smear-ripened cheese.</title>
        <authorList>
            <consortium name="US DOE Joint Genome Institute (JGI-PGF)"/>
            <person name="Walter F."/>
            <person name="Albersmeier A."/>
            <person name="Kalinowski J."/>
            <person name="Ruckert C."/>
        </authorList>
    </citation>
    <scope>NUCLEOTIDE SEQUENCE</scope>
    <source>
        <strain evidence="1">CGMCC 1.12195</strain>
    </source>
</reference>
<gene>
    <name evidence="1" type="ORF">GCM10007415_39120</name>
</gene>
<accession>A0A917HZ41</accession>
<keyword evidence="2" id="KW-1185">Reference proteome</keyword>